<name>A0ACB8YZB1_CICIN</name>
<reference evidence="2" key="1">
    <citation type="journal article" date="2022" name="Mol. Ecol. Resour.">
        <title>The genomes of chicory, endive, great burdock and yacon provide insights into Asteraceae palaeo-polyploidization history and plant inulin production.</title>
        <authorList>
            <person name="Fan W."/>
            <person name="Wang S."/>
            <person name="Wang H."/>
            <person name="Wang A."/>
            <person name="Jiang F."/>
            <person name="Liu H."/>
            <person name="Zhao H."/>
            <person name="Xu D."/>
            <person name="Zhang Y."/>
        </authorList>
    </citation>
    <scope>NUCLEOTIDE SEQUENCE [LARGE SCALE GENOMIC DNA]</scope>
    <source>
        <strain evidence="2">cv. Punajuju</strain>
    </source>
</reference>
<gene>
    <name evidence="1" type="ORF">L2E82_48946</name>
</gene>
<organism evidence="1 2">
    <name type="scientific">Cichorium intybus</name>
    <name type="common">Chicory</name>
    <dbReference type="NCBI Taxonomy" id="13427"/>
    <lineage>
        <taxon>Eukaryota</taxon>
        <taxon>Viridiplantae</taxon>
        <taxon>Streptophyta</taxon>
        <taxon>Embryophyta</taxon>
        <taxon>Tracheophyta</taxon>
        <taxon>Spermatophyta</taxon>
        <taxon>Magnoliopsida</taxon>
        <taxon>eudicotyledons</taxon>
        <taxon>Gunneridae</taxon>
        <taxon>Pentapetalae</taxon>
        <taxon>asterids</taxon>
        <taxon>campanulids</taxon>
        <taxon>Asterales</taxon>
        <taxon>Asteraceae</taxon>
        <taxon>Cichorioideae</taxon>
        <taxon>Cichorieae</taxon>
        <taxon>Cichoriinae</taxon>
        <taxon>Cichorium</taxon>
    </lineage>
</organism>
<evidence type="ECO:0000313" key="1">
    <source>
        <dbReference type="EMBL" id="KAI3690739.1"/>
    </source>
</evidence>
<proteinExistence type="predicted"/>
<reference evidence="1 2" key="2">
    <citation type="journal article" date="2022" name="Mol. Ecol. Resour.">
        <title>The genomes of chicory, endive, great burdock and yacon provide insights into Asteraceae paleo-polyploidization history and plant inulin production.</title>
        <authorList>
            <person name="Fan W."/>
            <person name="Wang S."/>
            <person name="Wang H."/>
            <person name="Wang A."/>
            <person name="Jiang F."/>
            <person name="Liu H."/>
            <person name="Zhao H."/>
            <person name="Xu D."/>
            <person name="Zhang Y."/>
        </authorList>
    </citation>
    <scope>NUCLEOTIDE SEQUENCE [LARGE SCALE GENOMIC DNA]</scope>
    <source>
        <strain evidence="2">cv. Punajuju</strain>
        <tissue evidence="1">Leaves</tissue>
    </source>
</reference>
<keyword evidence="2" id="KW-1185">Reference proteome</keyword>
<dbReference type="Proteomes" id="UP001055811">
    <property type="component" value="Linkage Group LG09"/>
</dbReference>
<comment type="caution">
    <text evidence="1">The sequence shown here is derived from an EMBL/GenBank/DDBJ whole genome shotgun (WGS) entry which is preliminary data.</text>
</comment>
<accession>A0ACB8YZB1</accession>
<sequence>MQMNYSLNVANSVGGSNRAPILIRTEYNGWASRMRNYLKTKGKEILRYVEEGPHLPMYTPRPKTVEESLGGTSHPRITSLEIEKIDNDQIAFTEVQCGIPPELFDLIQYCTTAQQIWVLLQNMFLGTEEAKDQKLVLLSSGAERTNQEINHLFLEGLGKDWMLVKMILQDSGKLKTFNMYRLYNNLIGQENDIKSNQQQQQLGGPLALVAGHNYPTMGNTPEQLVQYQQATQQQINPNISSPQIAPTQNSPQPQQSNSIPSYHLSQPQISYPSYYQTPTVQYQSSQISQPSIQSKSPTLALPAPVQTTESYYYEYDEAEEAAYQHEIAMISQKFNIILSYSGPKKNFRSSNQNAGYQPQNNYQKGHQQSGQNRYYQKPEEHQQEKKKPDPAISTNQVLTPEKKELNVIKCHNCGGLWHYTADCRAPRNYPKAKEEEKVKAFVASENVEIWSSGDDDEQFENKRKRGKAFRECMMIYFNNLEPALEKISNTCADALAAYQRVLEERDDGYDEVIKLKNRLEDKKLFCDKLTADLKIEHTSRTLLENSNQLLTLQRDLARGDNVRLNKLIDQLYHATEVFKSPANTNSSENPFNWGWARKTTNKNYPIYNRKSPFFQYPSNEYDDKHDKVTTKNLSKTPTDESENVIFESKEGVNIPFSYFSVADTAEISKLSIASVPFMPRHMTTVTNYPSSSSQQHALSKNQQNNRVTEKCIPYSKNLENSYKENIDEKIEMEKSPDSIIIKNDFNKIIIISEILMLLICPT</sequence>
<evidence type="ECO:0000313" key="2">
    <source>
        <dbReference type="Proteomes" id="UP001055811"/>
    </source>
</evidence>
<protein>
    <submittedName>
        <fullName evidence="1">Uncharacterized protein</fullName>
    </submittedName>
</protein>
<dbReference type="EMBL" id="CM042017">
    <property type="protein sequence ID" value="KAI3690739.1"/>
    <property type="molecule type" value="Genomic_DNA"/>
</dbReference>